<accession>A0A518BHB1</accession>
<keyword evidence="3" id="KW-1185">Reference proteome</keyword>
<name>A0A518BHB1_9BACT</name>
<dbReference type="Pfam" id="PF13420">
    <property type="entry name" value="Acetyltransf_4"/>
    <property type="match status" value="1"/>
</dbReference>
<dbReference type="EC" id="2.3.1.183" evidence="2"/>
<gene>
    <name evidence="2" type="primary">pat</name>
    <name evidence="2" type="ORF">Pla133_14420</name>
</gene>
<dbReference type="Gene3D" id="3.40.630.30">
    <property type="match status" value="1"/>
</dbReference>
<dbReference type="SUPFAM" id="SSF55729">
    <property type="entry name" value="Acyl-CoA N-acyltransferases (Nat)"/>
    <property type="match status" value="1"/>
</dbReference>
<dbReference type="EMBL" id="CP036287">
    <property type="protein sequence ID" value="QDU66372.1"/>
    <property type="molecule type" value="Genomic_DNA"/>
</dbReference>
<dbReference type="PANTHER" id="PTHR43072">
    <property type="entry name" value="N-ACETYLTRANSFERASE"/>
    <property type="match status" value="1"/>
</dbReference>
<evidence type="ECO:0000259" key="1">
    <source>
        <dbReference type="PROSITE" id="PS51186"/>
    </source>
</evidence>
<dbReference type="Proteomes" id="UP000316921">
    <property type="component" value="Chromosome"/>
</dbReference>
<dbReference type="PANTHER" id="PTHR43072:SF8">
    <property type="entry name" value="ACYLTRANSFERASE FABY-RELATED"/>
    <property type="match status" value="1"/>
</dbReference>
<evidence type="ECO:0000313" key="2">
    <source>
        <dbReference type="EMBL" id="QDU66372.1"/>
    </source>
</evidence>
<dbReference type="InterPro" id="IPR016181">
    <property type="entry name" value="Acyl_CoA_acyltransferase"/>
</dbReference>
<evidence type="ECO:0000313" key="3">
    <source>
        <dbReference type="Proteomes" id="UP000316921"/>
    </source>
</evidence>
<proteinExistence type="predicted"/>
<organism evidence="2 3">
    <name type="scientific">Engelhardtia mirabilis</name>
    <dbReference type="NCBI Taxonomy" id="2528011"/>
    <lineage>
        <taxon>Bacteria</taxon>
        <taxon>Pseudomonadati</taxon>
        <taxon>Planctomycetota</taxon>
        <taxon>Planctomycetia</taxon>
        <taxon>Planctomycetia incertae sedis</taxon>
        <taxon>Engelhardtia</taxon>
    </lineage>
</organism>
<sequence>MTAEDPTLRLRVARPRDAAAMLAIYAPIVRDTAISFELEPPTEREFANKLETVLATHPWIVAEDAEGLLAGYAYATSFRARPAYDWTCESSVYVAAGHRGRGVGHLLGTVLIDLLAGQGFTCVVAGIALPNEPSRVLHRRLGYREVGVVERAGVKFGNYHAVEFWERALGADAAAPAKAPTEFARWVAGGGLAGTRIAPA</sequence>
<reference evidence="2 3" key="1">
    <citation type="submission" date="2019-02" db="EMBL/GenBank/DDBJ databases">
        <title>Deep-cultivation of Planctomycetes and their phenomic and genomic characterization uncovers novel biology.</title>
        <authorList>
            <person name="Wiegand S."/>
            <person name="Jogler M."/>
            <person name="Boedeker C."/>
            <person name="Pinto D."/>
            <person name="Vollmers J."/>
            <person name="Rivas-Marin E."/>
            <person name="Kohn T."/>
            <person name="Peeters S.H."/>
            <person name="Heuer A."/>
            <person name="Rast P."/>
            <person name="Oberbeckmann S."/>
            <person name="Bunk B."/>
            <person name="Jeske O."/>
            <person name="Meyerdierks A."/>
            <person name="Storesund J.E."/>
            <person name="Kallscheuer N."/>
            <person name="Luecker S."/>
            <person name="Lage O.M."/>
            <person name="Pohl T."/>
            <person name="Merkel B.J."/>
            <person name="Hornburger P."/>
            <person name="Mueller R.-W."/>
            <person name="Bruemmer F."/>
            <person name="Labrenz M."/>
            <person name="Spormann A.M."/>
            <person name="Op den Camp H."/>
            <person name="Overmann J."/>
            <person name="Amann R."/>
            <person name="Jetten M.S.M."/>
            <person name="Mascher T."/>
            <person name="Medema M.H."/>
            <person name="Devos D.P."/>
            <person name="Kaster A.-K."/>
            <person name="Ovreas L."/>
            <person name="Rohde M."/>
            <person name="Galperin M.Y."/>
            <person name="Jogler C."/>
        </authorList>
    </citation>
    <scope>NUCLEOTIDE SEQUENCE [LARGE SCALE GENOMIC DNA]</scope>
    <source>
        <strain evidence="2 3">Pla133</strain>
    </source>
</reference>
<keyword evidence="2" id="KW-0012">Acyltransferase</keyword>
<dbReference type="AlphaFoldDB" id="A0A518BHB1"/>
<dbReference type="GO" id="GO:0102971">
    <property type="term" value="F:phosphinothricin N-acetyltransferase activity"/>
    <property type="evidence" value="ECO:0007669"/>
    <property type="project" value="UniProtKB-EC"/>
</dbReference>
<keyword evidence="2" id="KW-0808">Transferase</keyword>
<dbReference type="KEGG" id="pbap:Pla133_14420"/>
<dbReference type="RefSeq" id="WP_419192203.1">
    <property type="nucleotide sequence ID" value="NZ_CP036287.1"/>
</dbReference>
<protein>
    <submittedName>
        <fullName evidence="2">Phosphinothricin N-acetyltransferase</fullName>
        <ecNumber evidence="2">2.3.1.183</ecNumber>
    </submittedName>
</protein>
<dbReference type="InterPro" id="IPR000182">
    <property type="entry name" value="GNAT_dom"/>
</dbReference>
<feature type="domain" description="N-acetyltransferase" evidence="1">
    <location>
        <begin position="8"/>
        <end position="169"/>
    </location>
</feature>
<dbReference type="PROSITE" id="PS51186">
    <property type="entry name" value="GNAT"/>
    <property type="match status" value="1"/>
</dbReference>